<feature type="domain" description="Proprotein convertase subtilisin/kexin type 9 C-terminal" evidence="2">
    <location>
        <begin position="232"/>
        <end position="314"/>
    </location>
</feature>
<dbReference type="Proteomes" id="UP000694865">
    <property type="component" value="Unplaced"/>
</dbReference>
<dbReference type="InterPro" id="IPR041254">
    <property type="entry name" value="PCSK9_C1"/>
</dbReference>
<evidence type="ECO:0000313" key="3">
    <source>
        <dbReference type="Proteomes" id="UP000694865"/>
    </source>
</evidence>
<dbReference type="Pfam" id="PF18459">
    <property type="entry name" value="PCSK9_C1"/>
    <property type="match status" value="1"/>
</dbReference>
<gene>
    <name evidence="4" type="primary">LOC100367285</name>
</gene>
<dbReference type="RefSeq" id="XP_002739774.1">
    <property type="nucleotide sequence ID" value="XM_002739728.2"/>
</dbReference>
<organism evidence="3 4">
    <name type="scientific">Saccoglossus kowalevskii</name>
    <name type="common">Acorn worm</name>
    <dbReference type="NCBI Taxonomy" id="10224"/>
    <lineage>
        <taxon>Eukaryota</taxon>
        <taxon>Metazoa</taxon>
        <taxon>Hemichordata</taxon>
        <taxon>Enteropneusta</taxon>
        <taxon>Harrimaniidae</taxon>
        <taxon>Saccoglossus</taxon>
    </lineage>
</organism>
<keyword evidence="3" id="KW-1185">Reference proteome</keyword>
<proteinExistence type="predicted"/>
<sequence length="317" mass="34058">MLRFDIFGIVSVVYFLAWSTTGWLTAAETSTAFTAAALQCITVSLVQVGSSGSGADAITAAQDPKCTSRWSALSASDDDAMVEIKCNDDEVMTGCNSYLPNGNAGTRDGEYIKADSGGKPVCVAQNGYEGKGVRAIARCCKWQDMQCYYIRGDKSECTDDSRSTASCDIQVGGHNPYPTDCMAYTNWREIDGALPDAPDQKTELSSFNSMKCFAQNGYGGAGVWSYAACCSAPDMICKEKWSPPSGSKHGDFASVTCDNGWTMTGCMSYTFWKYNDGAYIDHFDLHQDAVEDACKAVNGGNDNSVWAIAVCCKTELA</sequence>
<evidence type="ECO:0000313" key="4">
    <source>
        <dbReference type="RefSeq" id="XP_002739774.1"/>
    </source>
</evidence>
<dbReference type="Gene3D" id="2.60.120.690">
    <property type="entry name" value="Proprotein convertase subtilisin/kexin type 9"/>
    <property type="match status" value="1"/>
</dbReference>
<name>A0ABM0GXV7_SACKO</name>
<dbReference type="GeneID" id="100367285"/>
<protein>
    <submittedName>
        <fullName evidence="4">Proprotein convertase subtilisin/kexin type 9-like isoform X1</fullName>
    </submittedName>
</protein>
<feature type="domain" description="Proprotein convertase subtilisin/kexin type 9 C-terminal" evidence="1">
    <location>
        <begin position="63"/>
        <end position="143"/>
    </location>
</feature>
<evidence type="ECO:0000259" key="2">
    <source>
        <dbReference type="Pfam" id="PF18463"/>
    </source>
</evidence>
<evidence type="ECO:0000259" key="1">
    <source>
        <dbReference type="Pfam" id="PF18459"/>
    </source>
</evidence>
<accession>A0ABM0GXV7</accession>
<reference evidence="4" key="1">
    <citation type="submission" date="2025-08" db="UniProtKB">
        <authorList>
            <consortium name="RefSeq"/>
        </authorList>
    </citation>
    <scope>IDENTIFICATION</scope>
    <source>
        <tissue evidence="4">Testes</tissue>
    </source>
</reference>
<dbReference type="InterPro" id="IPR041051">
    <property type="entry name" value="PCSK9_C3"/>
</dbReference>
<dbReference type="Pfam" id="PF18463">
    <property type="entry name" value="PCSK9_C3"/>
    <property type="match status" value="1"/>
</dbReference>